<evidence type="ECO:0000313" key="5">
    <source>
        <dbReference type="Proteomes" id="UP000239434"/>
    </source>
</evidence>
<dbReference type="PRINTS" id="PR00081">
    <property type="entry name" value="GDHRDH"/>
</dbReference>
<comment type="caution">
    <text evidence="4">The sequence shown here is derived from an EMBL/GenBank/DDBJ whole genome shotgun (WGS) entry which is preliminary data.</text>
</comment>
<reference evidence="4 5" key="1">
    <citation type="submission" date="2018-02" db="EMBL/GenBank/DDBJ databases">
        <title>The draft genome of Phyllobacterium sp. 1N-3.</title>
        <authorList>
            <person name="Liu L."/>
            <person name="Li L."/>
            <person name="Zhang X."/>
            <person name="Wang T."/>
            <person name="Liang L."/>
        </authorList>
    </citation>
    <scope>NUCLEOTIDE SEQUENCE [LARGE SCALE GENOMIC DNA]</scope>
    <source>
        <strain evidence="4 5">1N-3</strain>
    </source>
</reference>
<comment type="similarity">
    <text evidence="1 3">Belongs to the short-chain dehydrogenases/reductases (SDR) family.</text>
</comment>
<name>A0A2S9IZG4_9HYPH</name>
<evidence type="ECO:0000313" key="4">
    <source>
        <dbReference type="EMBL" id="PRD45922.1"/>
    </source>
</evidence>
<gene>
    <name evidence="4" type="ORF">C5748_01955</name>
</gene>
<dbReference type="AlphaFoldDB" id="A0A2S9IZG4"/>
<dbReference type="SUPFAM" id="SSF51735">
    <property type="entry name" value="NAD(P)-binding Rossmann-fold domains"/>
    <property type="match status" value="1"/>
</dbReference>
<sequence length="276" mass="29627">MASRGTSRLRKESFTVNSEIPAAFVAPAVALVTGGAKRIGKAIVEDLAAHGFAVAIHCNGSVSEGEKLAAAIKADGGRAAVVQADLCDTDAVRGLIGQVQAKLGPVRLLVNNASVFLDDRVGTLADDKWEKHFALHLKAPVFLAESMADALPEGEDGLIVNLIDQRVWKTNPLFFSYTLSKSALWSATRTLAQALAPRIRVNAIGPGPTLPSERQDHRDFQRQIDATLLKKAPALSEFGLTIRYLWEMKSVTGQMLALDGGQHLAWQTPDILGISE</sequence>
<dbReference type="Gene3D" id="3.40.50.720">
    <property type="entry name" value="NAD(P)-binding Rossmann-like Domain"/>
    <property type="match status" value="1"/>
</dbReference>
<dbReference type="EMBL" id="PVBR01000001">
    <property type="protein sequence ID" value="PRD45922.1"/>
    <property type="molecule type" value="Genomic_DNA"/>
</dbReference>
<dbReference type="PANTHER" id="PTHR43639">
    <property type="entry name" value="OXIDOREDUCTASE, SHORT-CHAIN DEHYDROGENASE/REDUCTASE FAMILY (AFU_ORTHOLOGUE AFUA_5G02870)"/>
    <property type="match status" value="1"/>
</dbReference>
<dbReference type="NCBIfam" id="NF006597">
    <property type="entry name" value="PRK09134.1"/>
    <property type="match status" value="1"/>
</dbReference>
<dbReference type="Pfam" id="PF00106">
    <property type="entry name" value="adh_short"/>
    <property type="match status" value="1"/>
</dbReference>
<protein>
    <submittedName>
        <fullName evidence="4">Short chain dehydrogenase</fullName>
    </submittedName>
</protein>
<dbReference type="InterPro" id="IPR002347">
    <property type="entry name" value="SDR_fam"/>
</dbReference>
<dbReference type="RefSeq" id="WP_105740219.1">
    <property type="nucleotide sequence ID" value="NZ_PVBR01000001.1"/>
</dbReference>
<dbReference type="InterPro" id="IPR036291">
    <property type="entry name" value="NAD(P)-bd_dom_sf"/>
</dbReference>
<dbReference type="PANTHER" id="PTHR43639:SF1">
    <property type="entry name" value="SHORT-CHAIN DEHYDROGENASE_REDUCTASE FAMILY PROTEIN"/>
    <property type="match status" value="1"/>
</dbReference>
<dbReference type="Proteomes" id="UP000239434">
    <property type="component" value="Unassembled WGS sequence"/>
</dbReference>
<keyword evidence="2" id="KW-0560">Oxidoreductase</keyword>
<dbReference type="GO" id="GO:0016491">
    <property type="term" value="F:oxidoreductase activity"/>
    <property type="evidence" value="ECO:0007669"/>
    <property type="project" value="UniProtKB-KW"/>
</dbReference>
<keyword evidence="5" id="KW-1185">Reference proteome</keyword>
<accession>A0A2S9IZG4</accession>
<organism evidence="4 5">
    <name type="scientific">Phyllobacterium phragmitis</name>
    <dbReference type="NCBI Taxonomy" id="2670329"/>
    <lineage>
        <taxon>Bacteria</taxon>
        <taxon>Pseudomonadati</taxon>
        <taxon>Pseudomonadota</taxon>
        <taxon>Alphaproteobacteria</taxon>
        <taxon>Hyphomicrobiales</taxon>
        <taxon>Phyllobacteriaceae</taxon>
        <taxon>Phyllobacterium</taxon>
    </lineage>
</organism>
<evidence type="ECO:0000256" key="1">
    <source>
        <dbReference type="ARBA" id="ARBA00006484"/>
    </source>
</evidence>
<evidence type="ECO:0000256" key="2">
    <source>
        <dbReference type="ARBA" id="ARBA00023002"/>
    </source>
</evidence>
<evidence type="ECO:0000256" key="3">
    <source>
        <dbReference type="RuleBase" id="RU000363"/>
    </source>
</evidence>
<dbReference type="PRINTS" id="PR00080">
    <property type="entry name" value="SDRFAMILY"/>
</dbReference>
<proteinExistence type="inferred from homology"/>